<dbReference type="Pfam" id="PF11213">
    <property type="entry name" value="DUF3006"/>
    <property type="match status" value="1"/>
</dbReference>
<dbReference type="PATRIC" id="fig|1538.10.peg.4005"/>
<proteinExistence type="predicted"/>
<sequence>MKVIIDRFEGPYAVCEKEDKTMMDIKRINLPIEAKEGYVLDVNGDEITIDLEETQNRKKHMEYITKDMWN</sequence>
<dbReference type="RefSeq" id="WP_063557158.1">
    <property type="nucleotide sequence ID" value="NZ_LITT01000064.1"/>
</dbReference>
<comment type="caution">
    <text evidence="1">The sequence shown here is derived from an EMBL/GenBank/DDBJ whole genome shotgun (WGS) entry which is preliminary data.</text>
</comment>
<evidence type="ECO:0000313" key="2">
    <source>
        <dbReference type="Proteomes" id="UP000077407"/>
    </source>
</evidence>
<dbReference type="Proteomes" id="UP000077407">
    <property type="component" value="Unassembled WGS sequence"/>
</dbReference>
<gene>
    <name evidence="1" type="ORF">WY13_03930</name>
</gene>
<reference evidence="1 2" key="1">
    <citation type="journal article" date="2015" name="Biotechnol. Bioeng.">
        <title>Genome sequence and phenotypic characterization of Caulobacter segnis.</title>
        <authorList>
            <person name="Patel S."/>
            <person name="Fletcher B."/>
            <person name="Scott D.C."/>
            <person name="Ely B."/>
        </authorList>
    </citation>
    <scope>NUCLEOTIDE SEQUENCE [LARGE SCALE GENOMIC DNA]</scope>
    <source>
        <strain evidence="1 2">ERI-2</strain>
    </source>
</reference>
<evidence type="ECO:0000313" key="1">
    <source>
        <dbReference type="EMBL" id="OAA82862.1"/>
    </source>
</evidence>
<name>A0A162KIC7_9CLOT</name>
<accession>A0A162KIC7</accession>
<organism evidence="1 2">
    <name type="scientific">Clostridium ljungdahlii</name>
    <dbReference type="NCBI Taxonomy" id="1538"/>
    <lineage>
        <taxon>Bacteria</taxon>
        <taxon>Bacillati</taxon>
        <taxon>Bacillota</taxon>
        <taxon>Clostridia</taxon>
        <taxon>Eubacteriales</taxon>
        <taxon>Clostridiaceae</taxon>
        <taxon>Clostridium</taxon>
    </lineage>
</organism>
<dbReference type="AlphaFoldDB" id="A0A162KIC7"/>
<dbReference type="InterPro" id="IPR021377">
    <property type="entry name" value="DUF3006"/>
</dbReference>
<dbReference type="EMBL" id="LITT01000064">
    <property type="protein sequence ID" value="OAA82862.1"/>
    <property type="molecule type" value="Genomic_DNA"/>
</dbReference>
<protein>
    <submittedName>
        <fullName evidence="1">Uncharacterized protein</fullName>
    </submittedName>
</protein>